<keyword evidence="4" id="KW-0812">Transmembrane</keyword>
<dbReference type="RefSeq" id="WP_236118310.1">
    <property type="nucleotide sequence ID" value="NZ_JAKGSI010000002.1"/>
</dbReference>
<feature type="domain" description="CopC" evidence="6">
    <location>
        <begin position="33"/>
        <end position="129"/>
    </location>
</feature>
<gene>
    <name evidence="7" type="ORF">L1O03_04895</name>
</gene>
<dbReference type="InterPro" id="IPR014755">
    <property type="entry name" value="Cu-Rt/internalin_Ig-like"/>
</dbReference>
<evidence type="ECO:0000256" key="4">
    <source>
        <dbReference type="SAM" id="Phobius"/>
    </source>
</evidence>
<dbReference type="EMBL" id="JAKGSI010000002">
    <property type="protein sequence ID" value="MCF4006514.1"/>
    <property type="molecule type" value="Genomic_DNA"/>
</dbReference>
<feature type="compositionally biased region" description="Low complexity" evidence="3">
    <location>
        <begin position="134"/>
        <end position="143"/>
    </location>
</feature>
<evidence type="ECO:0000256" key="2">
    <source>
        <dbReference type="ARBA" id="ARBA00023008"/>
    </source>
</evidence>
<accession>A0A9X1U074</accession>
<name>A0A9X1U074_9CORY</name>
<dbReference type="GO" id="GO:0042597">
    <property type="term" value="C:periplasmic space"/>
    <property type="evidence" value="ECO:0007669"/>
    <property type="project" value="InterPro"/>
</dbReference>
<evidence type="ECO:0000313" key="8">
    <source>
        <dbReference type="Proteomes" id="UP001139336"/>
    </source>
</evidence>
<keyword evidence="2" id="KW-0186">Copper</keyword>
<comment type="caution">
    <text evidence="7">The sequence shown here is derived from an EMBL/GenBank/DDBJ whole genome shotgun (WGS) entry which is preliminary data.</text>
</comment>
<protein>
    <submittedName>
        <fullName evidence="7">Copper resistance protein CopC</fullName>
    </submittedName>
</protein>
<keyword evidence="4" id="KW-0472">Membrane</keyword>
<keyword evidence="8" id="KW-1185">Reference proteome</keyword>
<proteinExistence type="predicted"/>
<sequence length="193" mass="19533">MASSVIRPSRCVAAAAALVVGGAVAGIPAAQAHDVVIDANPPVDGVVEEFPREITLTFSGEPQPAFNMFAISNTDTGEILYSGEPKLDGRYLSIATPDDVHPGPGTYTIGFQITSSDGHATRGSTDFRVGDGGASAAAGSSSANQPGTTSGSEEQDTGSPLAWIAGAIGVLLVVGIIAVVILRRRALGNEQDS</sequence>
<dbReference type="Gene3D" id="2.60.40.1220">
    <property type="match status" value="1"/>
</dbReference>
<feature type="region of interest" description="Disordered" evidence="3">
    <location>
        <begin position="118"/>
        <end position="157"/>
    </location>
</feature>
<dbReference type="InterPro" id="IPR007348">
    <property type="entry name" value="CopC_dom"/>
</dbReference>
<feature type="chain" id="PRO_5040800616" evidence="5">
    <location>
        <begin position="26"/>
        <end position="193"/>
    </location>
</feature>
<evidence type="ECO:0000256" key="3">
    <source>
        <dbReference type="SAM" id="MobiDB-lite"/>
    </source>
</evidence>
<evidence type="ECO:0000313" key="7">
    <source>
        <dbReference type="EMBL" id="MCF4006514.1"/>
    </source>
</evidence>
<feature type="transmembrane region" description="Helical" evidence="4">
    <location>
        <begin position="161"/>
        <end position="182"/>
    </location>
</feature>
<dbReference type="GO" id="GO:0005507">
    <property type="term" value="F:copper ion binding"/>
    <property type="evidence" value="ECO:0007669"/>
    <property type="project" value="InterPro"/>
</dbReference>
<reference evidence="7" key="1">
    <citation type="submission" date="2022-01" db="EMBL/GenBank/DDBJ databases">
        <title>Corynebacterium sp. nov isolated from isolated from the feces of the greater white-fronted geese (Anser albifrons) at Poyang Lake, PR China.</title>
        <authorList>
            <person name="Liu Q."/>
        </authorList>
    </citation>
    <scope>NUCLEOTIDE SEQUENCE</scope>
    <source>
        <strain evidence="7">JCM 32435</strain>
    </source>
</reference>
<dbReference type="SUPFAM" id="SSF81296">
    <property type="entry name" value="E set domains"/>
    <property type="match status" value="1"/>
</dbReference>
<dbReference type="Proteomes" id="UP001139336">
    <property type="component" value="Unassembled WGS sequence"/>
</dbReference>
<evidence type="ECO:0000256" key="1">
    <source>
        <dbReference type="ARBA" id="ARBA00022729"/>
    </source>
</evidence>
<evidence type="ECO:0000259" key="6">
    <source>
        <dbReference type="Pfam" id="PF04234"/>
    </source>
</evidence>
<dbReference type="Pfam" id="PF04234">
    <property type="entry name" value="CopC"/>
    <property type="match status" value="1"/>
</dbReference>
<dbReference type="GO" id="GO:0046688">
    <property type="term" value="P:response to copper ion"/>
    <property type="evidence" value="ECO:0007669"/>
    <property type="project" value="InterPro"/>
</dbReference>
<evidence type="ECO:0000256" key="5">
    <source>
        <dbReference type="SAM" id="SignalP"/>
    </source>
</evidence>
<dbReference type="AlphaFoldDB" id="A0A9X1U074"/>
<feature type="signal peptide" evidence="5">
    <location>
        <begin position="1"/>
        <end position="25"/>
    </location>
</feature>
<organism evidence="7 8">
    <name type="scientific">Corynebacterium uropygiale</name>
    <dbReference type="NCBI Taxonomy" id="1775911"/>
    <lineage>
        <taxon>Bacteria</taxon>
        <taxon>Bacillati</taxon>
        <taxon>Actinomycetota</taxon>
        <taxon>Actinomycetes</taxon>
        <taxon>Mycobacteriales</taxon>
        <taxon>Corynebacteriaceae</taxon>
        <taxon>Corynebacterium</taxon>
    </lineage>
</organism>
<dbReference type="InterPro" id="IPR014756">
    <property type="entry name" value="Ig_E-set"/>
</dbReference>
<keyword evidence="1 5" id="KW-0732">Signal</keyword>
<keyword evidence="4" id="KW-1133">Transmembrane helix</keyword>